<dbReference type="Pfam" id="PF19059">
    <property type="entry name" value="DUF5755"/>
    <property type="match status" value="1"/>
</dbReference>
<evidence type="ECO:0000256" key="2">
    <source>
        <dbReference type="SAM" id="Phobius"/>
    </source>
</evidence>
<dbReference type="EMBL" id="MK071999">
    <property type="protein sequence ID" value="AYV76852.1"/>
    <property type="molecule type" value="Genomic_DNA"/>
</dbReference>
<evidence type="ECO:0000313" key="3">
    <source>
        <dbReference type="EMBL" id="AYV76852.1"/>
    </source>
</evidence>
<proteinExistence type="predicted"/>
<dbReference type="InterPro" id="IPR043929">
    <property type="entry name" value="DUF5755"/>
</dbReference>
<name>A0A3G4ZPM2_9VIRU</name>
<evidence type="ECO:0000256" key="1">
    <source>
        <dbReference type="SAM" id="MobiDB-lite"/>
    </source>
</evidence>
<keyword evidence="2" id="KW-0472">Membrane</keyword>
<organism evidence="3">
    <name type="scientific">Barrevirus sp</name>
    <dbReference type="NCBI Taxonomy" id="2487763"/>
    <lineage>
        <taxon>Viruses</taxon>
        <taxon>Varidnaviria</taxon>
        <taxon>Bamfordvirae</taxon>
        <taxon>Nucleocytoviricota</taxon>
        <taxon>Megaviricetes</taxon>
        <taxon>Imitervirales</taxon>
        <taxon>Mimiviridae</taxon>
        <taxon>Klosneuvirinae</taxon>
    </lineage>
</organism>
<keyword evidence="2" id="KW-1133">Transmembrane helix</keyword>
<feature type="region of interest" description="Disordered" evidence="1">
    <location>
        <begin position="57"/>
        <end position="102"/>
    </location>
</feature>
<accession>A0A3G4ZPM2</accession>
<sequence>MHCQNNNDNVLLIFIFIIVVILVGITVYQFYTEKFGNVEAMTMRQPIMYQPITQYSNQPSDQYKTQPSDQYPGQSSDQYSDRSSDQYSNRPPMYYQNPGVRPDYDPIMQYDYRKAFDPLIDPTRRVARNELPVFPLKAYIDLPTKGYPDNFNQTGLLILEPDSHKRDRRRSDNDNDNKILRLFSRQEFPGSNRYEYYTLISSGNDLIKIPITNNYRGQRIKELDDDDIIHIEELGKNYRVKLLKYDQPRYYPNIY</sequence>
<protein>
    <submittedName>
        <fullName evidence="3">Uncharacterized protein</fullName>
    </submittedName>
</protein>
<reference evidence="3" key="1">
    <citation type="submission" date="2018-10" db="EMBL/GenBank/DDBJ databases">
        <title>Hidden diversity of soil giant viruses.</title>
        <authorList>
            <person name="Schulz F."/>
            <person name="Alteio L."/>
            <person name="Goudeau D."/>
            <person name="Ryan E.M."/>
            <person name="Malmstrom R.R."/>
            <person name="Blanchard J."/>
            <person name="Woyke T."/>
        </authorList>
    </citation>
    <scope>NUCLEOTIDE SEQUENCE</scope>
    <source>
        <strain evidence="3">BAV1</strain>
    </source>
</reference>
<feature type="compositionally biased region" description="Polar residues" evidence="1">
    <location>
        <begin position="57"/>
        <end position="73"/>
    </location>
</feature>
<feature type="transmembrane region" description="Helical" evidence="2">
    <location>
        <begin position="12"/>
        <end position="31"/>
    </location>
</feature>
<keyword evidence="2" id="KW-0812">Transmembrane</keyword>
<gene>
    <name evidence="3" type="ORF">Barrevirus2_5</name>
</gene>